<organism evidence="2 3">
    <name type="scientific">Neohortaea acidophila</name>
    <dbReference type="NCBI Taxonomy" id="245834"/>
    <lineage>
        <taxon>Eukaryota</taxon>
        <taxon>Fungi</taxon>
        <taxon>Dikarya</taxon>
        <taxon>Ascomycota</taxon>
        <taxon>Pezizomycotina</taxon>
        <taxon>Dothideomycetes</taxon>
        <taxon>Dothideomycetidae</taxon>
        <taxon>Mycosphaerellales</taxon>
        <taxon>Teratosphaeriaceae</taxon>
        <taxon>Neohortaea</taxon>
    </lineage>
</organism>
<accession>A0A6A6PET5</accession>
<evidence type="ECO:0000313" key="2">
    <source>
        <dbReference type="EMBL" id="KAF2478430.1"/>
    </source>
</evidence>
<dbReference type="RefSeq" id="XP_033585000.1">
    <property type="nucleotide sequence ID" value="XM_033735022.1"/>
</dbReference>
<feature type="signal peptide" evidence="1">
    <location>
        <begin position="1"/>
        <end position="26"/>
    </location>
</feature>
<sequence>MGSSVSLSWVTFSLVMLSPSPSSLLALIFQPFAGSPPNASQASGSYISSVADSIFSSRSCPATILQLNSSFWSGTMAACHLLASRLVTMESTGLRRLGASVA</sequence>
<evidence type="ECO:0008006" key="4">
    <source>
        <dbReference type="Google" id="ProtNLM"/>
    </source>
</evidence>
<reference evidence="2" key="1">
    <citation type="journal article" date="2020" name="Stud. Mycol.">
        <title>101 Dothideomycetes genomes: a test case for predicting lifestyles and emergence of pathogens.</title>
        <authorList>
            <person name="Haridas S."/>
            <person name="Albert R."/>
            <person name="Binder M."/>
            <person name="Bloem J."/>
            <person name="Labutti K."/>
            <person name="Salamov A."/>
            <person name="Andreopoulos B."/>
            <person name="Baker S."/>
            <person name="Barry K."/>
            <person name="Bills G."/>
            <person name="Bluhm B."/>
            <person name="Cannon C."/>
            <person name="Castanera R."/>
            <person name="Culley D."/>
            <person name="Daum C."/>
            <person name="Ezra D."/>
            <person name="Gonzalez J."/>
            <person name="Henrissat B."/>
            <person name="Kuo A."/>
            <person name="Liang C."/>
            <person name="Lipzen A."/>
            <person name="Lutzoni F."/>
            <person name="Magnuson J."/>
            <person name="Mondo S."/>
            <person name="Nolan M."/>
            <person name="Ohm R."/>
            <person name="Pangilinan J."/>
            <person name="Park H.-J."/>
            <person name="Ramirez L."/>
            <person name="Alfaro M."/>
            <person name="Sun H."/>
            <person name="Tritt A."/>
            <person name="Yoshinaga Y."/>
            <person name="Zwiers L.-H."/>
            <person name="Turgeon B."/>
            <person name="Goodwin S."/>
            <person name="Spatafora J."/>
            <person name="Crous P."/>
            <person name="Grigoriev I."/>
        </authorList>
    </citation>
    <scope>NUCLEOTIDE SEQUENCE</scope>
    <source>
        <strain evidence="2">CBS 113389</strain>
    </source>
</reference>
<keyword evidence="3" id="KW-1185">Reference proteome</keyword>
<dbReference type="GeneID" id="54476024"/>
<keyword evidence="1" id="KW-0732">Signal</keyword>
<gene>
    <name evidence="2" type="ORF">BDY17DRAFT_306391</name>
</gene>
<dbReference type="AlphaFoldDB" id="A0A6A6PET5"/>
<dbReference type="EMBL" id="MU001657">
    <property type="protein sequence ID" value="KAF2478430.1"/>
    <property type="molecule type" value="Genomic_DNA"/>
</dbReference>
<name>A0A6A6PET5_9PEZI</name>
<proteinExistence type="predicted"/>
<evidence type="ECO:0000256" key="1">
    <source>
        <dbReference type="SAM" id="SignalP"/>
    </source>
</evidence>
<dbReference type="Proteomes" id="UP000799767">
    <property type="component" value="Unassembled WGS sequence"/>
</dbReference>
<feature type="chain" id="PRO_5025549526" description="Secreted protein" evidence="1">
    <location>
        <begin position="27"/>
        <end position="102"/>
    </location>
</feature>
<evidence type="ECO:0000313" key="3">
    <source>
        <dbReference type="Proteomes" id="UP000799767"/>
    </source>
</evidence>
<protein>
    <recommendedName>
        <fullName evidence="4">Secreted protein</fullName>
    </recommendedName>
</protein>